<gene>
    <name evidence="2" type="ORF">CAUS1442_LOCUS2883</name>
    <name evidence="3" type="ORF">CAUS1442_LOCUS2891</name>
</gene>
<evidence type="ECO:0008006" key="4">
    <source>
        <dbReference type="Google" id="ProtNLM"/>
    </source>
</evidence>
<accession>A0A6T6EBR5</accession>
<keyword evidence="1" id="KW-0175">Coiled coil</keyword>
<name>A0A6T6EBR5_9STRA</name>
<feature type="coiled-coil region" evidence="1">
    <location>
        <begin position="141"/>
        <end position="168"/>
    </location>
</feature>
<evidence type="ECO:0000313" key="2">
    <source>
        <dbReference type="EMBL" id="CAD8330785.1"/>
    </source>
</evidence>
<reference evidence="2" key="1">
    <citation type="submission" date="2021-01" db="EMBL/GenBank/DDBJ databases">
        <authorList>
            <person name="Corre E."/>
            <person name="Pelletier E."/>
            <person name="Niang G."/>
            <person name="Scheremetjew M."/>
            <person name="Finn R."/>
            <person name="Kale V."/>
            <person name="Holt S."/>
            <person name="Cochrane G."/>
            <person name="Meng A."/>
            <person name="Brown T."/>
            <person name="Cohen L."/>
        </authorList>
    </citation>
    <scope>NUCLEOTIDE SEQUENCE</scope>
    <source>
        <strain evidence="2">CCMP3328</strain>
    </source>
</reference>
<dbReference type="EMBL" id="HBEF01004648">
    <property type="protein sequence ID" value="CAD8330785.1"/>
    <property type="molecule type" value="Transcribed_RNA"/>
</dbReference>
<evidence type="ECO:0000256" key="1">
    <source>
        <dbReference type="SAM" id="Coils"/>
    </source>
</evidence>
<proteinExistence type="predicted"/>
<dbReference type="AlphaFoldDB" id="A0A6T6EBR5"/>
<protein>
    <recommendedName>
        <fullName evidence="4">Cilia- and flagella-associated protein 157</fullName>
    </recommendedName>
</protein>
<organism evidence="2">
    <name type="scientific">Craspedostauros australis</name>
    <dbReference type="NCBI Taxonomy" id="1486917"/>
    <lineage>
        <taxon>Eukaryota</taxon>
        <taxon>Sar</taxon>
        <taxon>Stramenopiles</taxon>
        <taxon>Ochrophyta</taxon>
        <taxon>Bacillariophyta</taxon>
        <taxon>Bacillariophyceae</taxon>
        <taxon>Bacillariophycidae</taxon>
        <taxon>Naviculales</taxon>
        <taxon>Naviculaceae</taxon>
        <taxon>Craspedostauros</taxon>
    </lineage>
</organism>
<dbReference type="EMBL" id="HBEF01004659">
    <property type="protein sequence ID" value="CAD8330793.1"/>
    <property type="molecule type" value="Transcribed_RNA"/>
</dbReference>
<evidence type="ECO:0000313" key="3">
    <source>
        <dbReference type="EMBL" id="CAD8330793.1"/>
    </source>
</evidence>
<sequence>MRWQQEMQPKLQQYSTLCKELDEEASMRNEEVIGLHDELEKVQLERDMLATDNEKLKFRVQQLETHQSDNILLKAKLEQYEDCGIDHADKSIRQRDSVIAELMMRLQTMMKTIHTERDQHLQRRQIIFSNVNVTESMEVDLRKTRASLREAEATMEQMKLDHHRKELEWIRQVERLQRRSEGPSSEMESDG</sequence>